<evidence type="ECO:0000256" key="2">
    <source>
        <dbReference type="ARBA" id="ARBA00022475"/>
    </source>
</evidence>
<dbReference type="OrthoDB" id="1953902at2"/>
<dbReference type="InterPro" id="IPR005548">
    <property type="entry name" value="Cell_div_FtsQ/DivIB_C"/>
</dbReference>
<evidence type="ECO:0000259" key="9">
    <source>
        <dbReference type="PROSITE" id="PS51779"/>
    </source>
</evidence>
<dbReference type="PATRIC" id="fig|1121326.3.peg.1196"/>
<feature type="domain" description="POTRA" evidence="9">
    <location>
        <begin position="46"/>
        <end position="114"/>
    </location>
</feature>
<evidence type="ECO:0000256" key="8">
    <source>
        <dbReference type="SAM" id="Phobius"/>
    </source>
</evidence>
<evidence type="ECO:0000256" key="6">
    <source>
        <dbReference type="ARBA" id="ARBA00023136"/>
    </source>
</evidence>
<name>A0A161XHM6_9CLOT</name>
<keyword evidence="2" id="KW-1003">Cell membrane</keyword>
<evidence type="ECO:0000256" key="5">
    <source>
        <dbReference type="ARBA" id="ARBA00022989"/>
    </source>
</evidence>
<evidence type="ECO:0000256" key="4">
    <source>
        <dbReference type="ARBA" id="ARBA00022692"/>
    </source>
</evidence>
<dbReference type="AlphaFoldDB" id="A0A161XHM6"/>
<evidence type="ECO:0000256" key="7">
    <source>
        <dbReference type="ARBA" id="ARBA00023306"/>
    </source>
</evidence>
<dbReference type="PANTHER" id="PTHR37820">
    <property type="entry name" value="CELL DIVISION PROTEIN DIVIB"/>
    <property type="match status" value="1"/>
</dbReference>
<dbReference type="InterPro" id="IPR034746">
    <property type="entry name" value="POTRA"/>
</dbReference>
<keyword evidence="4 8" id="KW-0812">Transmembrane</keyword>
<feature type="transmembrane region" description="Helical" evidence="8">
    <location>
        <begin position="25"/>
        <end position="46"/>
    </location>
</feature>
<dbReference type="Pfam" id="PF08478">
    <property type="entry name" value="POTRA_1"/>
    <property type="match status" value="1"/>
</dbReference>
<dbReference type="InterPro" id="IPR013685">
    <property type="entry name" value="POTRA_FtsQ_type"/>
</dbReference>
<dbReference type="EMBL" id="LWAE01000001">
    <property type="protein sequence ID" value="KZL94176.1"/>
    <property type="molecule type" value="Genomic_DNA"/>
</dbReference>
<keyword evidence="7" id="KW-0131">Cell cycle</keyword>
<reference evidence="10 11" key="1">
    <citation type="submission" date="2016-04" db="EMBL/GenBank/DDBJ databases">
        <title>Genome sequence of Clostridium magnum DSM 2767.</title>
        <authorList>
            <person name="Poehlein A."/>
            <person name="Uhlig R."/>
            <person name="Fischer R."/>
            <person name="Bahl H."/>
            <person name="Daniel R."/>
        </authorList>
    </citation>
    <scope>NUCLEOTIDE SEQUENCE [LARGE SCALE GENOMIC DNA]</scope>
    <source>
        <strain evidence="10 11">DSM 2767</strain>
    </source>
</reference>
<sequence>MGKTTSKTDNELILRRRRKKKLQKTLLLFTLMISLCAILCLKLPYFNIKTIQVLGNKNISQSNIISLSKISTGNNIFYIDLKDSENNILSNPYIYSAEIIRKLPSTVQISVKEREAVFYNVKDNMNLVIDKNAIVLQQREDIRGMKLIKLDGLDYNKVELGKIINDADSRRVDVVKALGDIIESNKILGITSIDVSSSVDIKIYYGNILIKIGNEDDIDKKMNKALNMIERKEIKGAKGYIDVSFEGNPVFFIQN</sequence>
<comment type="caution">
    <text evidence="10">The sequence shown here is derived from an EMBL/GenBank/DDBJ whole genome shotgun (WGS) entry which is preliminary data.</text>
</comment>
<evidence type="ECO:0000313" key="11">
    <source>
        <dbReference type="Proteomes" id="UP000076603"/>
    </source>
</evidence>
<dbReference type="InterPro" id="IPR050487">
    <property type="entry name" value="FtsQ_DivIB"/>
</dbReference>
<dbReference type="Gene3D" id="3.10.20.310">
    <property type="entry name" value="membrane protein fhac"/>
    <property type="match status" value="1"/>
</dbReference>
<evidence type="ECO:0000256" key="1">
    <source>
        <dbReference type="ARBA" id="ARBA00004370"/>
    </source>
</evidence>
<keyword evidence="5 8" id="KW-1133">Transmembrane helix</keyword>
<comment type="subcellular location">
    <subcellularLocation>
        <location evidence="1">Membrane</location>
    </subcellularLocation>
</comment>
<dbReference type="RefSeq" id="WP_066619301.1">
    <property type="nucleotide sequence ID" value="NZ_FQXL01000009.1"/>
</dbReference>
<keyword evidence="6 8" id="KW-0472">Membrane</keyword>
<dbReference type="PROSITE" id="PS51779">
    <property type="entry name" value="POTRA"/>
    <property type="match status" value="1"/>
</dbReference>
<dbReference type="PANTHER" id="PTHR37820:SF1">
    <property type="entry name" value="CELL DIVISION PROTEIN FTSQ"/>
    <property type="match status" value="1"/>
</dbReference>
<evidence type="ECO:0000313" key="10">
    <source>
        <dbReference type="EMBL" id="KZL94176.1"/>
    </source>
</evidence>
<dbReference type="GO" id="GO:0005886">
    <property type="term" value="C:plasma membrane"/>
    <property type="evidence" value="ECO:0007669"/>
    <property type="project" value="TreeGrafter"/>
</dbReference>
<dbReference type="Proteomes" id="UP000076603">
    <property type="component" value="Unassembled WGS sequence"/>
</dbReference>
<dbReference type="STRING" id="1121326.CLMAG_12290"/>
<dbReference type="GO" id="GO:0051301">
    <property type="term" value="P:cell division"/>
    <property type="evidence" value="ECO:0007669"/>
    <property type="project" value="UniProtKB-KW"/>
</dbReference>
<accession>A0A161XHM6</accession>
<organism evidence="10 11">
    <name type="scientific">Clostridium magnum DSM 2767</name>
    <dbReference type="NCBI Taxonomy" id="1121326"/>
    <lineage>
        <taxon>Bacteria</taxon>
        <taxon>Bacillati</taxon>
        <taxon>Bacillota</taxon>
        <taxon>Clostridia</taxon>
        <taxon>Eubacteriales</taxon>
        <taxon>Clostridiaceae</taxon>
        <taxon>Clostridium</taxon>
    </lineage>
</organism>
<protein>
    <submittedName>
        <fullName evidence="10">Cell division protein DivIB</fullName>
    </submittedName>
</protein>
<gene>
    <name evidence="10" type="primary">divIB</name>
    <name evidence="10" type="ORF">CLMAG_12290</name>
</gene>
<keyword evidence="11" id="KW-1185">Reference proteome</keyword>
<keyword evidence="3 10" id="KW-0132">Cell division</keyword>
<evidence type="ECO:0000256" key="3">
    <source>
        <dbReference type="ARBA" id="ARBA00022618"/>
    </source>
</evidence>
<proteinExistence type="predicted"/>
<dbReference type="Pfam" id="PF03799">
    <property type="entry name" value="FtsQ_DivIB_C"/>
    <property type="match status" value="1"/>
</dbReference>